<keyword evidence="1" id="KW-1133">Transmembrane helix</keyword>
<keyword evidence="1" id="KW-0472">Membrane</keyword>
<accession>A0A520XGW2</accession>
<evidence type="ECO:0000313" key="3">
    <source>
        <dbReference type="Proteomes" id="UP000322454"/>
    </source>
</evidence>
<name>A0A520XGW2_9DELT</name>
<proteinExistence type="predicted"/>
<evidence type="ECO:0000313" key="2">
    <source>
        <dbReference type="EMBL" id="RZV40410.1"/>
    </source>
</evidence>
<evidence type="ECO:0000256" key="1">
    <source>
        <dbReference type="SAM" id="Phobius"/>
    </source>
</evidence>
<dbReference type="AlphaFoldDB" id="A0A520XGW2"/>
<comment type="caution">
    <text evidence="2">The sequence shown here is derived from an EMBL/GenBank/DDBJ whole genome shotgun (WGS) entry which is preliminary data.</text>
</comment>
<feature type="transmembrane region" description="Helical" evidence="1">
    <location>
        <begin position="20"/>
        <end position="39"/>
    </location>
</feature>
<evidence type="ECO:0008006" key="4">
    <source>
        <dbReference type="Google" id="ProtNLM"/>
    </source>
</evidence>
<protein>
    <recommendedName>
        <fullName evidence="4">Prepilin-type N-terminal cleavage/methylation domain-containing protein</fullName>
    </recommendedName>
</protein>
<dbReference type="EMBL" id="SHMQ01000001">
    <property type="protein sequence ID" value="RZV40410.1"/>
    <property type="molecule type" value="Genomic_DNA"/>
</dbReference>
<reference evidence="2 3" key="1">
    <citation type="submission" date="2019-01" db="EMBL/GenBank/DDBJ databases">
        <title>Insights into ecological role of a new deltaproteobacterial order Candidatus Sinidesulfobacterales (Sva0485) by metagenomics and metatranscriptomics.</title>
        <authorList>
            <person name="Tan S."/>
            <person name="Liu J."/>
            <person name="Fang Y."/>
            <person name="Hedlund B."/>
            <person name="Lian Z.-H."/>
            <person name="Huang L.-Y."/>
            <person name="Li J.-T."/>
            <person name="Huang L.-N."/>
            <person name="Li W.-J."/>
            <person name="Jiang H.-C."/>
            <person name="Dong H.-L."/>
            <person name="Shu W.-S."/>
        </authorList>
    </citation>
    <scope>NUCLEOTIDE SEQUENCE [LARGE SCALE GENOMIC DNA]</scope>
    <source>
        <strain evidence="2">AP4</strain>
    </source>
</reference>
<keyword evidence="1" id="KW-0812">Transmembrane</keyword>
<dbReference type="Proteomes" id="UP000322454">
    <property type="component" value="Unassembled WGS sequence"/>
</dbReference>
<dbReference type="Pfam" id="PF07963">
    <property type="entry name" value="N_methyl"/>
    <property type="match status" value="1"/>
</dbReference>
<sequence length="183" mass="19039">MHMKNCVSIKNRNGASLLEVMIAMVILTVGFLGVMALSIDLTNNNATAGKINTATAIAQAEVSQLNCLGVTGINNNLTNWGISALPGTYTYTVSPVVLNPDSRNSVTSCINPVLAVGGAAPDSPASAGLGVTIPYIVTINLAYNSISPSLINAKVQVSWYNAYNVGNAGNNIGEHIITLYDTI</sequence>
<dbReference type="InterPro" id="IPR012902">
    <property type="entry name" value="N_methyl_site"/>
</dbReference>
<organism evidence="2 3">
    <name type="scientific">Candidatus Acidulodesulfobacterium acidiphilum</name>
    <dbReference type="NCBI Taxonomy" id="2597224"/>
    <lineage>
        <taxon>Bacteria</taxon>
        <taxon>Deltaproteobacteria</taxon>
        <taxon>Candidatus Acidulodesulfobacterales</taxon>
        <taxon>Candidatus Acidulodesulfobacterium</taxon>
    </lineage>
</organism>
<gene>
    <name evidence="2" type="ORF">EVJ48_00370</name>
</gene>